<dbReference type="STRING" id="554155.C5FZN2"/>
<dbReference type="HOGENOM" id="CLU_010194_1_2_1"/>
<dbReference type="InterPro" id="IPR002347">
    <property type="entry name" value="SDR_fam"/>
</dbReference>
<dbReference type="Proteomes" id="UP000002035">
    <property type="component" value="Unassembled WGS sequence"/>
</dbReference>
<dbReference type="GO" id="GO:0005737">
    <property type="term" value="C:cytoplasm"/>
    <property type="evidence" value="ECO:0007669"/>
    <property type="project" value="TreeGrafter"/>
</dbReference>
<dbReference type="GeneID" id="9227437"/>
<dbReference type="Gene3D" id="3.40.50.720">
    <property type="entry name" value="NAD(P)-binding Rossmann-like Domain"/>
    <property type="match status" value="1"/>
</dbReference>
<dbReference type="OMA" id="IYATQQA"/>
<organism evidence="4 5">
    <name type="scientific">Arthroderma otae (strain ATCC MYA-4605 / CBS 113480)</name>
    <name type="common">Microsporum canis</name>
    <dbReference type="NCBI Taxonomy" id="554155"/>
    <lineage>
        <taxon>Eukaryota</taxon>
        <taxon>Fungi</taxon>
        <taxon>Dikarya</taxon>
        <taxon>Ascomycota</taxon>
        <taxon>Pezizomycotina</taxon>
        <taxon>Eurotiomycetes</taxon>
        <taxon>Eurotiomycetidae</taxon>
        <taxon>Onygenales</taxon>
        <taxon>Arthrodermataceae</taxon>
        <taxon>Microsporum</taxon>
    </lineage>
</organism>
<name>C5FZN2_ARTOC</name>
<dbReference type="GO" id="GO:0016616">
    <property type="term" value="F:oxidoreductase activity, acting on the CH-OH group of donors, NAD or NADP as acceptor"/>
    <property type="evidence" value="ECO:0007669"/>
    <property type="project" value="TreeGrafter"/>
</dbReference>
<feature type="transmembrane region" description="Helical" evidence="3">
    <location>
        <begin position="12"/>
        <end position="30"/>
    </location>
</feature>
<dbReference type="eggNOG" id="KOG0725">
    <property type="taxonomic scope" value="Eukaryota"/>
</dbReference>
<evidence type="ECO:0000256" key="1">
    <source>
        <dbReference type="ARBA" id="ARBA00006484"/>
    </source>
</evidence>
<dbReference type="PRINTS" id="PR00081">
    <property type="entry name" value="GDHRDH"/>
</dbReference>
<keyword evidence="3" id="KW-1133">Transmembrane helix</keyword>
<dbReference type="EMBL" id="DS995708">
    <property type="protein sequence ID" value="EEQ35335.1"/>
    <property type="molecule type" value="Genomic_DNA"/>
</dbReference>
<accession>C5FZN2</accession>
<dbReference type="SUPFAM" id="SSF51735">
    <property type="entry name" value="NAD(P)-binding Rossmann-fold domains"/>
    <property type="match status" value="1"/>
</dbReference>
<evidence type="ECO:0000313" key="4">
    <source>
        <dbReference type="EMBL" id="EEQ35335.1"/>
    </source>
</evidence>
<dbReference type="VEuPathDB" id="FungiDB:MCYG_08154"/>
<dbReference type="PANTHER" id="PTHR44229:SF4">
    <property type="entry name" value="15-HYDROXYPROSTAGLANDIN DEHYDROGENASE [NAD(+)]"/>
    <property type="match status" value="1"/>
</dbReference>
<proteinExistence type="inferred from homology"/>
<dbReference type="InterPro" id="IPR036291">
    <property type="entry name" value="NAD(P)-bd_dom_sf"/>
</dbReference>
<keyword evidence="5" id="KW-1185">Reference proteome</keyword>
<reference evidence="5" key="1">
    <citation type="journal article" date="2012" name="MBio">
        <title>Comparative genome analysis of Trichophyton rubrum and related dermatophytes reveals candidate genes involved in infection.</title>
        <authorList>
            <person name="Martinez D.A."/>
            <person name="Oliver B.G."/>
            <person name="Graeser Y."/>
            <person name="Goldberg J.M."/>
            <person name="Li W."/>
            <person name="Martinez-Rossi N.M."/>
            <person name="Monod M."/>
            <person name="Shelest E."/>
            <person name="Barton R.C."/>
            <person name="Birch E."/>
            <person name="Brakhage A.A."/>
            <person name="Chen Z."/>
            <person name="Gurr S.J."/>
            <person name="Heiman D."/>
            <person name="Heitman J."/>
            <person name="Kosti I."/>
            <person name="Rossi A."/>
            <person name="Saif S."/>
            <person name="Samalova M."/>
            <person name="Saunders C.W."/>
            <person name="Shea T."/>
            <person name="Summerbell R.C."/>
            <person name="Xu J."/>
            <person name="Young S."/>
            <person name="Zeng Q."/>
            <person name="Birren B.W."/>
            <person name="Cuomo C.A."/>
            <person name="White T.C."/>
        </authorList>
    </citation>
    <scope>NUCLEOTIDE SEQUENCE [LARGE SCALE GENOMIC DNA]</scope>
    <source>
        <strain evidence="5">ATCC MYA-4605 / CBS 113480</strain>
    </source>
</reference>
<keyword evidence="3" id="KW-0472">Membrane</keyword>
<dbReference type="AlphaFoldDB" id="C5FZN2"/>
<evidence type="ECO:0000256" key="3">
    <source>
        <dbReference type="SAM" id="Phobius"/>
    </source>
</evidence>
<dbReference type="Pfam" id="PF00106">
    <property type="entry name" value="adh_short"/>
    <property type="match status" value="1"/>
</dbReference>
<evidence type="ECO:0000256" key="2">
    <source>
        <dbReference type="ARBA" id="ARBA00023002"/>
    </source>
</evidence>
<dbReference type="CDD" id="cd05233">
    <property type="entry name" value="SDR_c"/>
    <property type="match status" value="1"/>
</dbReference>
<evidence type="ECO:0000313" key="5">
    <source>
        <dbReference type="Proteomes" id="UP000002035"/>
    </source>
</evidence>
<dbReference type="PANTHER" id="PTHR44229">
    <property type="entry name" value="15-HYDROXYPROSTAGLANDIN DEHYDROGENASE [NAD(+)]"/>
    <property type="match status" value="1"/>
</dbReference>
<protein>
    <submittedName>
        <fullName evidence="4">3-oxoacyl-[acyl-carrier-protein] reductase 1</fullName>
    </submittedName>
</protein>
<keyword evidence="2" id="KW-0560">Oxidoreductase</keyword>
<keyword evidence="3" id="KW-0812">Transmembrane</keyword>
<gene>
    <name evidence="4" type="ORF">MCYG_08154</name>
</gene>
<dbReference type="OrthoDB" id="498125at2759"/>
<sequence>MSAKEVVSAKVAIVTGGAAGVGLAIAWMLARRGYIVVVGDVAVEQGNEAVAAINKEHGEGTAVFMACDLARTDDIHNLIAETVARFSRFSVLINNAGYLRAPFLAITAEHVKDTIAINLTAPIYATQQAIKFWNEHPDIKANVVSITSSSSFKTHASIAAYGAAKAGAAQFTFACRSFGPRIRVNAVAPTAIATGFDKNMSFRVPTDRSGPGYTPEEDMRNMGLARLQPEQVAEAAMECIDDETRIGTVAYLDATVGQRVHTGFLDQ</sequence>
<comment type="similarity">
    <text evidence="1">Belongs to the short-chain dehydrogenases/reductases (SDR) family.</text>
</comment>
<dbReference type="RefSeq" id="XP_002843071.1">
    <property type="nucleotide sequence ID" value="XM_002843025.1"/>
</dbReference>